<feature type="transmembrane region" description="Helical" evidence="1">
    <location>
        <begin position="150"/>
        <end position="168"/>
    </location>
</feature>
<evidence type="ECO:0000256" key="1">
    <source>
        <dbReference type="SAM" id="Phobius"/>
    </source>
</evidence>
<dbReference type="EMBL" id="JBHLUH010000020">
    <property type="protein sequence ID" value="MFC0528680.1"/>
    <property type="molecule type" value="Genomic_DNA"/>
</dbReference>
<dbReference type="Pfam" id="PF13803">
    <property type="entry name" value="DUF4184"/>
    <property type="match status" value="1"/>
</dbReference>
<dbReference type="RefSeq" id="WP_377250556.1">
    <property type="nucleotide sequence ID" value="NZ_JBHLUH010000020.1"/>
</dbReference>
<sequence length="262" mass="27239">MPFTGSHPAAVLPLTRSGLLPSALVIGSLVPDLPYYLPTPVRGATTHTLAAAVSVDVLLGLVVFAVWHALLAPFAIAIGPRAVRDRLRPPAPRPSGLARRAVWPLRLLVSLAVGAATHVVWDSFTHQGRWGPAHIGWLAQSHAGLPGYRWAQYASGVVGAAALALWLARWWRANPPTAASRGRRPVRRAVAVASWALILSATAVVGLLAALRPLADADLRVAVFLAITRGGGAGIAAALLCAATVAVVARRPPRSPGALPGT</sequence>
<proteinExistence type="predicted"/>
<keyword evidence="3" id="KW-1185">Reference proteome</keyword>
<feature type="transmembrane region" description="Helical" evidence="1">
    <location>
        <begin position="189"/>
        <end position="211"/>
    </location>
</feature>
<keyword evidence="1" id="KW-0472">Membrane</keyword>
<keyword evidence="1" id="KW-1133">Transmembrane helix</keyword>
<name>A0ABV6M1V7_9ACTN</name>
<dbReference type="InterPro" id="IPR025238">
    <property type="entry name" value="DUF4184"/>
</dbReference>
<comment type="caution">
    <text evidence="2">The sequence shown here is derived from an EMBL/GenBank/DDBJ whole genome shotgun (WGS) entry which is preliminary data.</text>
</comment>
<evidence type="ECO:0000313" key="3">
    <source>
        <dbReference type="Proteomes" id="UP001589867"/>
    </source>
</evidence>
<evidence type="ECO:0000313" key="2">
    <source>
        <dbReference type="EMBL" id="MFC0528680.1"/>
    </source>
</evidence>
<dbReference type="Proteomes" id="UP001589867">
    <property type="component" value="Unassembled WGS sequence"/>
</dbReference>
<feature type="transmembrane region" description="Helical" evidence="1">
    <location>
        <begin position="101"/>
        <end position="121"/>
    </location>
</feature>
<accession>A0ABV6M1V7</accession>
<organism evidence="2 3">
    <name type="scientific">Phytohabitans kaempferiae</name>
    <dbReference type="NCBI Taxonomy" id="1620943"/>
    <lineage>
        <taxon>Bacteria</taxon>
        <taxon>Bacillati</taxon>
        <taxon>Actinomycetota</taxon>
        <taxon>Actinomycetes</taxon>
        <taxon>Micromonosporales</taxon>
        <taxon>Micromonosporaceae</taxon>
    </lineage>
</organism>
<gene>
    <name evidence="2" type="ORF">ACFFIA_13505</name>
</gene>
<keyword evidence="1" id="KW-0812">Transmembrane</keyword>
<feature type="transmembrane region" description="Helical" evidence="1">
    <location>
        <begin position="223"/>
        <end position="249"/>
    </location>
</feature>
<feature type="transmembrane region" description="Helical" evidence="1">
    <location>
        <begin position="57"/>
        <end position="80"/>
    </location>
</feature>
<protein>
    <submittedName>
        <fullName evidence="2">DUF4184 family protein</fullName>
    </submittedName>
</protein>
<reference evidence="2 3" key="1">
    <citation type="submission" date="2024-09" db="EMBL/GenBank/DDBJ databases">
        <authorList>
            <person name="Sun Q."/>
            <person name="Mori K."/>
        </authorList>
    </citation>
    <scope>NUCLEOTIDE SEQUENCE [LARGE SCALE GENOMIC DNA]</scope>
    <source>
        <strain evidence="2 3">TBRC 3947</strain>
    </source>
</reference>